<dbReference type="Proteomes" id="UP001152622">
    <property type="component" value="Chromosome 16"/>
</dbReference>
<reference evidence="2" key="1">
    <citation type="journal article" date="2023" name="Science">
        <title>Genome structures resolve the early diversification of teleost fishes.</title>
        <authorList>
            <person name="Parey E."/>
            <person name="Louis A."/>
            <person name="Montfort J."/>
            <person name="Bouchez O."/>
            <person name="Roques C."/>
            <person name="Iampietro C."/>
            <person name="Lluch J."/>
            <person name="Castinel A."/>
            <person name="Donnadieu C."/>
            <person name="Desvignes T."/>
            <person name="Floi Bucao C."/>
            <person name="Jouanno E."/>
            <person name="Wen M."/>
            <person name="Mejri S."/>
            <person name="Dirks R."/>
            <person name="Jansen H."/>
            <person name="Henkel C."/>
            <person name="Chen W.J."/>
            <person name="Zahm M."/>
            <person name="Cabau C."/>
            <person name="Klopp C."/>
            <person name="Thompson A.W."/>
            <person name="Robinson-Rechavi M."/>
            <person name="Braasch I."/>
            <person name="Lecointre G."/>
            <person name="Bobe J."/>
            <person name="Postlethwait J.H."/>
            <person name="Berthelot C."/>
            <person name="Roest Crollius H."/>
            <person name="Guiguen Y."/>
        </authorList>
    </citation>
    <scope>NUCLEOTIDE SEQUENCE</scope>
    <source>
        <strain evidence="2">WJC10195</strain>
    </source>
</reference>
<comment type="caution">
    <text evidence="2">The sequence shown here is derived from an EMBL/GenBank/DDBJ whole genome shotgun (WGS) entry which is preliminary data.</text>
</comment>
<proteinExistence type="predicted"/>
<organism evidence="2 3">
    <name type="scientific">Synaphobranchus kaupii</name>
    <name type="common">Kaup's arrowtooth eel</name>
    <dbReference type="NCBI Taxonomy" id="118154"/>
    <lineage>
        <taxon>Eukaryota</taxon>
        <taxon>Metazoa</taxon>
        <taxon>Chordata</taxon>
        <taxon>Craniata</taxon>
        <taxon>Vertebrata</taxon>
        <taxon>Euteleostomi</taxon>
        <taxon>Actinopterygii</taxon>
        <taxon>Neopterygii</taxon>
        <taxon>Teleostei</taxon>
        <taxon>Anguilliformes</taxon>
        <taxon>Synaphobranchidae</taxon>
        <taxon>Synaphobranchus</taxon>
    </lineage>
</organism>
<dbReference type="AlphaFoldDB" id="A0A9Q1II67"/>
<evidence type="ECO:0000313" key="3">
    <source>
        <dbReference type="Proteomes" id="UP001152622"/>
    </source>
</evidence>
<sequence>MRLQRRKDSRSSAAESGGQTAASTETSGESAPFPRSAERLDGARVRQLHLQLLARSKAGRWQVRVRWRGGMGCEQTVTFGSGCDLGFGCKHKAPHHNHRPRPPLPPNANGSGSAHEPKGRS</sequence>
<protein>
    <submittedName>
        <fullName evidence="2">Uncharacterized protein</fullName>
    </submittedName>
</protein>
<evidence type="ECO:0000313" key="2">
    <source>
        <dbReference type="EMBL" id="KAJ8340727.1"/>
    </source>
</evidence>
<feature type="compositionally biased region" description="Basic residues" evidence="1">
    <location>
        <begin position="89"/>
        <end position="101"/>
    </location>
</feature>
<feature type="region of interest" description="Disordered" evidence="1">
    <location>
        <begin position="88"/>
        <end position="121"/>
    </location>
</feature>
<evidence type="ECO:0000256" key="1">
    <source>
        <dbReference type="SAM" id="MobiDB-lite"/>
    </source>
</evidence>
<name>A0A9Q1II67_SYNKA</name>
<gene>
    <name evidence="2" type="ORF">SKAU_G00353600</name>
</gene>
<feature type="compositionally biased region" description="Polar residues" evidence="1">
    <location>
        <begin position="11"/>
        <end position="29"/>
    </location>
</feature>
<feature type="region of interest" description="Disordered" evidence="1">
    <location>
        <begin position="1"/>
        <end position="40"/>
    </location>
</feature>
<accession>A0A9Q1II67</accession>
<dbReference type="EMBL" id="JAINUF010000016">
    <property type="protein sequence ID" value="KAJ8340727.1"/>
    <property type="molecule type" value="Genomic_DNA"/>
</dbReference>
<keyword evidence="3" id="KW-1185">Reference proteome</keyword>